<dbReference type="Proteomes" id="UP001501195">
    <property type="component" value="Unassembled WGS sequence"/>
</dbReference>
<gene>
    <name evidence="3" type="ORF">GCM10023225_15470</name>
</gene>
<sequence length="202" mass="21156">MRISELSRDSGVPVATIKFYLREGLLPPGLATGATRAEYDERHLARLRLVRALVDVGRLPLAGVREVLAAIDDPTPSLHHALGTAHDALAPTTPAARAADGRLAEAVVSAAGWRVDRRSPSFAQLDAALVALADTGFPVDPTSLARYVDAASAIARGDVAGVPRDDVAAAVQHVVLGTVLHEPVLLALRRLAQQHVSATTGI</sequence>
<dbReference type="Gene3D" id="1.10.1660.10">
    <property type="match status" value="1"/>
</dbReference>
<keyword evidence="1" id="KW-0238">DNA-binding</keyword>
<dbReference type="SUPFAM" id="SSF46955">
    <property type="entry name" value="Putative DNA-binding domain"/>
    <property type="match status" value="1"/>
</dbReference>
<accession>A0ABP9HNU3</accession>
<dbReference type="RefSeq" id="WP_345711871.1">
    <property type="nucleotide sequence ID" value="NZ_BAABIL010000203.1"/>
</dbReference>
<organism evidence="3 4">
    <name type="scientific">Kineococcus glutinatus</name>
    <dbReference type="NCBI Taxonomy" id="1070872"/>
    <lineage>
        <taxon>Bacteria</taxon>
        <taxon>Bacillati</taxon>
        <taxon>Actinomycetota</taxon>
        <taxon>Actinomycetes</taxon>
        <taxon>Kineosporiales</taxon>
        <taxon>Kineosporiaceae</taxon>
        <taxon>Kineococcus</taxon>
    </lineage>
</organism>
<name>A0ABP9HNU3_9ACTN</name>
<protein>
    <submittedName>
        <fullName evidence="3">MerR family transcriptional regulator</fullName>
    </submittedName>
</protein>
<dbReference type="PRINTS" id="PR00040">
    <property type="entry name" value="HTHMERR"/>
</dbReference>
<dbReference type="EMBL" id="BAABIL010000203">
    <property type="protein sequence ID" value="GAA4975253.1"/>
    <property type="molecule type" value="Genomic_DNA"/>
</dbReference>
<dbReference type="InterPro" id="IPR000551">
    <property type="entry name" value="MerR-type_HTH_dom"/>
</dbReference>
<dbReference type="PROSITE" id="PS50937">
    <property type="entry name" value="HTH_MERR_2"/>
    <property type="match status" value="1"/>
</dbReference>
<dbReference type="CDD" id="cd04780">
    <property type="entry name" value="HTH_MerR-like_sg5"/>
    <property type="match status" value="1"/>
</dbReference>
<dbReference type="PANTHER" id="PTHR30204:SF98">
    <property type="entry name" value="HTH-TYPE TRANSCRIPTIONAL REGULATOR ADHR"/>
    <property type="match status" value="1"/>
</dbReference>
<dbReference type="Pfam" id="PF13411">
    <property type="entry name" value="MerR_1"/>
    <property type="match status" value="1"/>
</dbReference>
<comment type="caution">
    <text evidence="3">The sequence shown here is derived from an EMBL/GenBank/DDBJ whole genome shotgun (WGS) entry which is preliminary data.</text>
</comment>
<feature type="domain" description="HTH merR-type" evidence="2">
    <location>
        <begin position="1"/>
        <end position="70"/>
    </location>
</feature>
<reference evidence="4" key="1">
    <citation type="journal article" date="2019" name="Int. J. Syst. Evol. Microbiol.">
        <title>The Global Catalogue of Microorganisms (GCM) 10K type strain sequencing project: providing services to taxonomists for standard genome sequencing and annotation.</title>
        <authorList>
            <consortium name="The Broad Institute Genomics Platform"/>
            <consortium name="The Broad Institute Genome Sequencing Center for Infectious Disease"/>
            <person name="Wu L."/>
            <person name="Ma J."/>
        </authorList>
    </citation>
    <scope>NUCLEOTIDE SEQUENCE [LARGE SCALE GENOMIC DNA]</scope>
    <source>
        <strain evidence="4">JCM 18126</strain>
    </source>
</reference>
<evidence type="ECO:0000259" key="2">
    <source>
        <dbReference type="PROSITE" id="PS50937"/>
    </source>
</evidence>
<proteinExistence type="predicted"/>
<dbReference type="InterPro" id="IPR047057">
    <property type="entry name" value="MerR_fam"/>
</dbReference>
<keyword evidence="4" id="KW-1185">Reference proteome</keyword>
<dbReference type="InterPro" id="IPR009061">
    <property type="entry name" value="DNA-bd_dom_put_sf"/>
</dbReference>
<dbReference type="SMART" id="SM00422">
    <property type="entry name" value="HTH_MERR"/>
    <property type="match status" value="1"/>
</dbReference>
<evidence type="ECO:0000313" key="4">
    <source>
        <dbReference type="Proteomes" id="UP001501195"/>
    </source>
</evidence>
<dbReference type="PANTHER" id="PTHR30204">
    <property type="entry name" value="REDOX-CYCLING DRUG-SENSING TRANSCRIPTIONAL ACTIVATOR SOXR"/>
    <property type="match status" value="1"/>
</dbReference>
<evidence type="ECO:0000256" key="1">
    <source>
        <dbReference type="ARBA" id="ARBA00023125"/>
    </source>
</evidence>
<evidence type="ECO:0000313" key="3">
    <source>
        <dbReference type="EMBL" id="GAA4975253.1"/>
    </source>
</evidence>